<dbReference type="InterPro" id="IPR003594">
    <property type="entry name" value="HATPase_dom"/>
</dbReference>
<dbReference type="CDD" id="cd12914">
    <property type="entry name" value="PDC1_DGC_like"/>
    <property type="match status" value="1"/>
</dbReference>
<evidence type="ECO:0000313" key="5">
    <source>
        <dbReference type="EMBL" id="MCW8087816.1"/>
    </source>
</evidence>
<dbReference type="PANTHER" id="PTHR43065:SF49">
    <property type="entry name" value="HISTIDINE KINASE"/>
    <property type="match status" value="1"/>
</dbReference>
<evidence type="ECO:0000256" key="3">
    <source>
        <dbReference type="SAM" id="Coils"/>
    </source>
</evidence>
<dbReference type="SMART" id="SM00387">
    <property type="entry name" value="HATPase_c"/>
    <property type="match status" value="1"/>
</dbReference>
<dbReference type="InterPro" id="IPR036097">
    <property type="entry name" value="HisK_dim/P_sf"/>
</dbReference>
<dbReference type="PANTHER" id="PTHR43065">
    <property type="entry name" value="SENSOR HISTIDINE KINASE"/>
    <property type="match status" value="1"/>
</dbReference>
<dbReference type="InterPro" id="IPR036890">
    <property type="entry name" value="HATPase_C_sf"/>
</dbReference>
<dbReference type="SUPFAM" id="SSF55874">
    <property type="entry name" value="ATPase domain of HSP90 chaperone/DNA topoisomerase II/histidine kinase"/>
    <property type="match status" value="1"/>
</dbReference>
<name>A0ABT3P079_9PROT</name>
<evidence type="ECO:0000313" key="6">
    <source>
        <dbReference type="Proteomes" id="UP001526430"/>
    </source>
</evidence>
<keyword evidence="6" id="KW-1185">Reference proteome</keyword>
<dbReference type="RefSeq" id="WP_301592022.1">
    <property type="nucleotide sequence ID" value="NZ_JAPFQI010000022.1"/>
</dbReference>
<reference evidence="5 6" key="1">
    <citation type="submission" date="2022-10" db="EMBL/GenBank/DDBJ databases">
        <title>Roseococcus glaciei nov., sp. nov., isolated from glacier.</title>
        <authorList>
            <person name="Liu Q."/>
            <person name="Xin Y.-H."/>
        </authorList>
    </citation>
    <scope>NUCLEOTIDE SEQUENCE [LARGE SCALE GENOMIC DNA]</scope>
    <source>
        <strain evidence="5 6">MDT2-1-1</strain>
    </source>
</reference>
<dbReference type="PROSITE" id="PS50109">
    <property type="entry name" value="HIS_KIN"/>
    <property type="match status" value="1"/>
</dbReference>
<sequence>MTRTTEMLREHALRAFEAQNAAIVAAALLTGERNWSEIRDAADLHEALLNLDRAAPATVGIALIDPEGKLALTSRVALPTPAVDLSGRDYVHAHQDSEAGSKGIMEGGTFVGAVSEGAVTGRPVFRLSRARLGAARQPDGGVVSTAFFPAYFEEFWRGIIETERDVVLLLRHDGAVLARHPAPAAPVGLSVPSGTLLQLIQGQEAKRDGPGRLRLEAGEAERLVVVRGLGDFPVSVAYALNASVQWRNWAARLPAPALLAGLATILLMFLTWRAQREAGQARQEAERRAEMEEQLRRSEARTAFSQLAAGVAHDFGNAAQVVMAGAHRIERSVEDPARVREAVARVVGAAERAAGLAARMISFARRGAPEGNTASIQPVDPSAILSELVELLSSTLGHGVTTRYQSGQPRPPRVNVDRGELESAVINLCLNARDAMPDGGEVLVLSQGDAVAQAEGHPAGLAPGAYARIEVRDKGMGMDEATRARAGDPFFTTKGEKGTGLGLSMVRGFAVRADGGLHVSSHPGRGTTVTLWLPAVRPERL</sequence>
<gene>
    <name evidence="5" type="ORF">OF850_19595</name>
</gene>
<comment type="caution">
    <text evidence="5">The sequence shown here is derived from an EMBL/GenBank/DDBJ whole genome shotgun (WGS) entry which is preliminary data.</text>
</comment>
<dbReference type="Gene3D" id="3.30.450.20">
    <property type="entry name" value="PAS domain"/>
    <property type="match status" value="2"/>
</dbReference>
<dbReference type="SUPFAM" id="SSF47384">
    <property type="entry name" value="Homodimeric domain of signal transducing histidine kinase"/>
    <property type="match status" value="1"/>
</dbReference>
<dbReference type="GO" id="GO:0005524">
    <property type="term" value="F:ATP binding"/>
    <property type="evidence" value="ECO:0007669"/>
    <property type="project" value="UniProtKB-KW"/>
</dbReference>
<accession>A0ABT3P079</accession>
<protein>
    <recommendedName>
        <fullName evidence="2">histidine kinase</fullName>
        <ecNumber evidence="2">2.7.13.3</ecNumber>
    </recommendedName>
</protein>
<dbReference type="PRINTS" id="PR00344">
    <property type="entry name" value="BCTRLSENSOR"/>
</dbReference>
<dbReference type="InterPro" id="IPR004358">
    <property type="entry name" value="Sig_transdc_His_kin-like_C"/>
</dbReference>
<dbReference type="Proteomes" id="UP001526430">
    <property type="component" value="Unassembled WGS sequence"/>
</dbReference>
<keyword evidence="5" id="KW-0067">ATP-binding</keyword>
<dbReference type="Pfam" id="PF02518">
    <property type="entry name" value="HATPase_c"/>
    <property type="match status" value="1"/>
</dbReference>
<dbReference type="Gene3D" id="1.10.287.130">
    <property type="match status" value="1"/>
</dbReference>
<comment type="catalytic activity">
    <reaction evidence="1">
        <text>ATP + protein L-histidine = ADP + protein N-phospho-L-histidine.</text>
        <dbReference type="EC" id="2.7.13.3"/>
    </reaction>
</comment>
<proteinExistence type="predicted"/>
<evidence type="ECO:0000256" key="1">
    <source>
        <dbReference type="ARBA" id="ARBA00000085"/>
    </source>
</evidence>
<feature type="domain" description="Histidine kinase" evidence="4">
    <location>
        <begin position="310"/>
        <end position="537"/>
    </location>
</feature>
<feature type="coiled-coil region" evidence="3">
    <location>
        <begin position="274"/>
        <end position="301"/>
    </location>
</feature>
<dbReference type="EC" id="2.7.13.3" evidence="2"/>
<keyword evidence="5" id="KW-0547">Nucleotide-binding</keyword>
<dbReference type="InterPro" id="IPR005467">
    <property type="entry name" value="His_kinase_dom"/>
</dbReference>
<dbReference type="CDD" id="cd12915">
    <property type="entry name" value="PDC2_DGC_like"/>
    <property type="match status" value="1"/>
</dbReference>
<evidence type="ECO:0000259" key="4">
    <source>
        <dbReference type="PROSITE" id="PS50109"/>
    </source>
</evidence>
<evidence type="ECO:0000256" key="2">
    <source>
        <dbReference type="ARBA" id="ARBA00012438"/>
    </source>
</evidence>
<organism evidence="5 6">
    <name type="scientific">Sabulicella glaciei</name>
    <dbReference type="NCBI Taxonomy" id="2984948"/>
    <lineage>
        <taxon>Bacteria</taxon>
        <taxon>Pseudomonadati</taxon>
        <taxon>Pseudomonadota</taxon>
        <taxon>Alphaproteobacteria</taxon>
        <taxon>Acetobacterales</taxon>
        <taxon>Acetobacteraceae</taxon>
        <taxon>Sabulicella</taxon>
    </lineage>
</organism>
<dbReference type="EMBL" id="JAPFQI010000022">
    <property type="protein sequence ID" value="MCW8087816.1"/>
    <property type="molecule type" value="Genomic_DNA"/>
</dbReference>
<keyword evidence="3" id="KW-0175">Coiled coil</keyword>
<dbReference type="Gene3D" id="3.30.565.10">
    <property type="entry name" value="Histidine kinase-like ATPase, C-terminal domain"/>
    <property type="match status" value="1"/>
</dbReference>